<name>A0A164LM65_9CRUS</name>
<feature type="region of interest" description="Disordered" evidence="9">
    <location>
        <begin position="1483"/>
        <end position="1558"/>
    </location>
</feature>
<dbReference type="InterPro" id="IPR055436">
    <property type="entry name" value="Ig_TMEM131L_4"/>
</dbReference>
<dbReference type="Pfam" id="PF24499">
    <property type="entry name" value="Ig_TMEM131L_4"/>
    <property type="match status" value="1"/>
</dbReference>
<comment type="caution">
    <text evidence="17">The sequence shown here is derived from an EMBL/GenBank/DDBJ whole genome shotgun (WGS) entry which is preliminary data.</text>
</comment>
<feature type="chain" id="PRO_5007851503" evidence="11">
    <location>
        <begin position="28"/>
        <end position="1953"/>
    </location>
</feature>
<feature type="compositionally biased region" description="Basic and acidic residues" evidence="9">
    <location>
        <begin position="1354"/>
        <end position="1364"/>
    </location>
</feature>
<keyword evidence="5 10" id="KW-0812">Transmembrane</keyword>
<dbReference type="Gene3D" id="2.60.40.10">
    <property type="entry name" value="Immunoglobulins"/>
    <property type="match status" value="2"/>
</dbReference>
<feature type="transmembrane region" description="Helical" evidence="10">
    <location>
        <begin position="1101"/>
        <end position="1122"/>
    </location>
</feature>
<evidence type="ECO:0000259" key="15">
    <source>
        <dbReference type="Pfam" id="PF24499"/>
    </source>
</evidence>
<evidence type="ECO:0000256" key="2">
    <source>
        <dbReference type="ARBA" id="ARBA00004479"/>
    </source>
</evidence>
<feature type="transmembrane region" description="Helical" evidence="10">
    <location>
        <begin position="1870"/>
        <end position="1891"/>
    </location>
</feature>
<dbReference type="EMBL" id="LRGB01003123">
    <property type="protein sequence ID" value="KZS04249.1"/>
    <property type="molecule type" value="Genomic_DNA"/>
</dbReference>
<comment type="subcellular location">
    <subcellularLocation>
        <location evidence="1">Membrane</location>
        <topology evidence="1">Multi-pass membrane protein</topology>
    </subcellularLocation>
    <subcellularLocation>
        <location evidence="2">Membrane</location>
        <topology evidence="2">Single-pass type I membrane protein</topology>
    </subcellularLocation>
</comment>
<feature type="domain" description="TMEM131L fifth Ig-like" evidence="16">
    <location>
        <begin position="1002"/>
        <end position="1065"/>
    </location>
</feature>
<evidence type="ECO:0000256" key="9">
    <source>
        <dbReference type="SAM" id="MobiDB-lite"/>
    </source>
</evidence>
<reference evidence="17 18" key="1">
    <citation type="submission" date="2016-03" db="EMBL/GenBank/DDBJ databases">
        <title>EvidentialGene: Evidence-directed Construction of Genes on Genomes.</title>
        <authorList>
            <person name="Gilbert D.G."/>
            <person name="Choi J.-H."/>
            <person name="Mockaitis K."/>
            <person name="Colbourne J."/>
            <person name="Pfrender M."/>
        </authorList>
    </citation>
    <scope>NUCLEOTIDE SEQUENCE [LARGE SCALE GENOMIC DNA]</scope>
    <source>
        <strain evidence="17 18">Xinb3</strain>
        <tissue evidence="17">Complete organism</tissue>
    </source>
</reference>
<feature type="domain" description="Transmembrane protein 131-like N-terminal" evidence="13">
    <location>
        <begin position="71"/>
        <end position="153"/>
    </location>
</feature>
<dbReference type="InterPro" id="IPR039877">
    <property type="entry name" value="TMEM131-like"/>
</dbReference>
<dbReference type="InterPro" id="IPR055437">
    <property type="entry name" value="TMEM131L_Ig_5"/>
</dbReference>
<keyword evidence="6 11" id="KW-0732">Signal</keyword>
<dbReference type="PANTHER" id="PTHR22050:SF0">
    <property type="entry name" value="TRANSMEMBRANE PROTEIN 131 HOMOLOG"/>
    <property type="match status" value="1"/>
</dbReference>
<feature type="domain" description="Yip1" evidence="12">
    <location>
        <begin position="1793"/>
        <end position="1946"/>
    </location>
</feature>
<evidence type="ECO:0000256" key="4">
    <source>
        <dbReference type="ARBA" id="ARBA00010596"/>
    </source>
</evidence>
<feature type="transmembrane region" description="Helical" evidence="10">
    <location>
        <begin position="1897"/>
        <end position="1917"/>
    </location>
</feature>
<dbReference type="InterPro" id="IPR006977">
    <property type="entry name" value="Yip1_dom"/>
</dbReference>
<dbReference type="Proteomes" id="UP000076858">
    <property type="component" value="Unassembled WGS sequence"/>
</dbReference>
<dbReference type="InterPro" id="IPR013783">
    <property type="entry name" value="Ig-like_fold"/>
</dbReference>
<evidence type="ECO:0000256" key="5">
    <source>
        <dbReference type="ARBA" id="ARBA00022692"/>
    </source>
</evidence>
<feature type="compositionally biased region" description="Basic residues" evidence="9">
    <location>
        <begin position="1288"/>
        <end position="1299"/>
    </location>
</feature>
<gene>
    <name evidence="17" type="ORF">APZ42_032503</name>
</gene>
<dbReference type="PANTHER" id="PTHR22050">
    <property type="entry name" value="RW1 PROTEIN HOMOLOG"/>
    <property type="match status" value="1"/>
</dbReference>
<sequence>MMCCRNCAKTAVVLTVLAPLLTLVVLGVSHDKIGLSQNIRQEEGKPIQPIAINNVKKQSNLITDSHGSLLFDPPLLDFGDCAVSVVWRQKVNIKNNRIHEKPINILSISGSSLHFHCSFVEDKILESSANTSFEVVFLSREEGYVEDTLYIHTNRGSFPYRIQARGLPNPFLAKPFVNVRIPVNTTFSPLIHLYNPFASALQVLEMFGSSCDIHLEMPMGGERENESLDWWLIPPHQSKAIAKVNFLAMRALNVTAFVRIRTNYTAHPHGSLMLPISLEVTSQPLLFCPQQYLDFGVVDANDPPKTLKLFVINSGNRPITVQTVTAMPLSEGLSIEFSPVKVPPSLTTPTLVALVTFHPSSASQLKTTSGRIVIQSKSGQFKATVGYQITVAASYLRHNRSSTQFLASQHLQLPSCQTLSVDNEFALPVAVLSASLSVQEYIEARNFSQTVLRTREQGSLLQLCLMKMPPLLGTPFVANLHLKTNASAGLDIPVSVFSGKVVPIWRSEQEEDDLESRGNNATNRFIGWLTEGSSKEIHLALWNPNPVGVSLQGWGTNCSNAVLTYLGSESGTPSHFKNRFHYSNLTMATTVRPGNFAVFQLQILMQLDETREEDFSSALIVHVRTVLETVAITLRYRTVSGRIRTIPDPLPWKANFLDPYLTSEVRLNSTLNESVTVVGFQAPAPFQHKLSFNLYNGNASSIIHAMQSAGVARLAYPLDWHCAVSPLNKLVSEWQLGQQRWWNALGDLDLTTALYRCYESLSQSIWNQVASVKLVTKEIGFTEMPLRVDVNWPRLATKRRLHFPLTEMGRSSRMDLKLANPTASVVLAQILWLEDAQVEMKDLVSKLPAHLTEGIELPSLGGLKKNKQLQQNLKRSAFVLAEAEGEEQQESQDSVMVYLTPGSQAQLSVTFSPTTDLKYRSLLVIKNNVTGLELVSLSGQGQSAKFLLANRKPGSSQPLLFDIGEQHLKNCEAGPNGGGSWQSRFQYLLPSVTVKRTFTARNRGPFPITITGFDINQSPCEGYGFRVLQCQPMTLLPNQSFSMEVAFTPDFTQTRVVRTLRLHSTVGGQDTPLNYTLMATLPTHMLVLCAAVLPRPNWEQFFYYGSVAVSVFLLLCVITAATLEADRILRSSVVSMVTIVAAHAASREASDLEYSPSTAGHLLDLRAVGKEASTQLSSPPVPAPPSVIPSPVEVGTKSTSGRGKKNKSKNKSRSALQSVAPLTTVKSPPLAPWTSPAPKRSATPSPTISNSSQRSQTPPPSVNVPPPPPTLPAPTFKVVTTKEETRLFKPKPNNKKTKSKSAASVHEETKQHVATARAVANAAPPVTSPSVAPAAPSILAVASQQVSNAQEIKTAADELSEKRGRSSSVPSNNRNKTVTPNVQKSKNPPAPPPSSKSSNRPPMAAVATSTNVANVEAPKKVTETAATSVITGTATTTPVASVWQPRTHNKPLVKTPVTPLLQQTTNRPQPPVGKIIPEVRRVPEEHTVLPKPIGYRLPREKGSPPPSSSTSNTDSQPWYNLSSSTSQASAQSGAWWPDGGRFSLGRNQPEQQLESRDWLGFPQLTCDYTESTNIGSSMWPASSSYSSAAVPDVWPEVQASPPASLLQTLNNTNPVNRVFSPWSVPHWFEVSRQQQRRNQEPLLHNSSPNMAMTNPQQTQNLGLVNNNGLWDSTITHNNNAPSNESWPSYSQFYVFRLLRQSAEYYLTEAYCCVEHSKAQTWQIEMEEFSSLPPFSSPSNEDYLVDVSGKMDSIPSISKPVNGEGKPEFNTLDEPIRLTIVRDLKAVGNKFLHVLYPRHQASLLTEWDLWGPLILCTFMALLLQGRSDSTDHDGGPEFAEVFVIVWVGAMAVTINTKLLGGTISFFQSVCVLGYCLLPLSIALGLCRIVLLLQQNTMFFILRCGFSLTAFFWAVWAAMKFLGDSSPPRRKVLAAYPIGLFYFVIAWLVVSLSNS</sequence>
<feature type="compositionally biased region" description="Basic residues" evidence="9">
    <location>
        <begin position="1202"/>
        <end position="1212"/>
    </location>
</feature>
<dbReference type="GO" id="GO:0016020">
    <property type="term" value="C:membrane"/>
    <property type="evidence" value="ECO:0007669"/>
    <property type="project" value="UniProtKB-SubCell"/>
</dbReference>
<feature type="compositionally biased region" description="Polar residues" evidence="9">
    <location>
        <begin position="1242"/>
        <end position="1256"/>
    </location>
</feature>
<feature type="domain" description="TMEM131L fourth Ig-like" evidence="15">
    <location>
        <begin position="801"/>
        <end position="941"/>
    </location>
</feature>
<evidence type="ECO:0000256" key="7">
    <source>
        <dbReference type="ARBA" id="ARBA00022989"/>
    </source>
</evidence>
<evidence type="ECO:0000256" key="6">
    <source>
        <dbReference type="ARBA" id="ARBA00022729"/>
    </source>
</evidence>
<evidence type="ECO:0000259" key="13">
    <source>
        <dbReference type="Pfam" id="PF12371"/>
    </source>
</evidence>
<accession>A0A164LM65</accession>
<dbReference type="OrthoDB" id="411251at2759"/>
<feature type="domain" description="TMEM131 second Ig-like" evidence="14">
    <location>
        <begin position="170"/>
        <end position="261"/>
    </location>
</feature>
<feature type="transmembrane region" description="Helical" evidence="10">
    <location>
        <begin position="1073"/>
        <end position="1094"/>
    </location>
</feature>
<dbReference type="Pfam" id="PF12371">
    <property type="entry name" value="TMEM131_like_N"/>
    <property type="match status" value="1"/>
</dbReference>
<feature type="compositionally biased region" description="Low complexity" evidence="9">
    <location>
        <begin position="1395"/>
        <end position="1411"/>
    </location>
</feature>
<evidence type="ECO:0000256" key="3">
    <source>
        <dbReference type="ARBA" id="ARBA00006682"/>
    </source>
</evidence>
<evidence type="ECO:0000259" key="12">
    <source>
        <dbReference type="Pfam" id="PF04893"/>
    </source>
</evidence>
<feature type="compositionally biased region" description="Polar residues" evidence="9">
    <location>
        <begin position="1366"/>
        <end position="1383"/>
    </location>
</feature>
<feature type="region of interest" description="Disordered" evidence="9">
    <location>
        <begin position="1352"/>
        <end position="1411"/>
    </location>
</feature>
<feature type="compositionally biased region" description="Pro residues" evidence="9">
    <location>
        <begin position="1179"/>
        <end position="1188"/>
    </location>
</feature>
<dbReference type="Pfam" id="PF24495">
    <property type="entry name" value="Ig_TMEM131_2"/>
    <property type="match status" value="1"/>
</dbReference>
<keyword evidence="7 10" id="KW-1133">Transmembrane helix</keyword>
<comment type="similarity">
    <text evidence="3">Belongs to the TMEM131 family.</text>
</comment>
<organism evidence="17 18">
    <name type="scientific">Daphnia magna</name>
    <dbReference type="NCBI Taxonomy" id="35525"/>
    <lineage>
        <taxon>Eukaryota</taxon>
        <taxon>Metazoa</taxon>
        <taxon>Ecdysozoa</taxon>
        <taxon>Arthropoda</taxon>
        <taxon>Crustacea</taxon>
        <taxon>Branchiopoda</taxon>
        <taxon>Diplostraca</taxon>
        <taxon>Cladocera</taxon>
        <taxon>Anomopoda</taxon>
        <taxon>Daphniidae</taxon>
        <taxon>Daphnia</taxon>
    </lineage>
</organism>
<protein>
    <submittedName>
        <fullName evidence="17">Protein YIPF4</fullName>
    </submittedName>
</protein>
<dbReference type="Pfam" id="PF24501">
    <property type="entry name" value="Ig_TMEM131L_5"/>
    <property type="match status" value="1"/>
</dbReference>
<comment type="similarity">
    <text evidence="4">Belongs to the YIP1 family.</text>
</comment>
<evidence type="ECO:0000259" key="16">
    <source>
        <dbReference type="Pfam" id="PF24501"/>
    </source>
</evidence>
<evidence type="ECO:0000256" key="1">
    <source>
        <dbReference type="ARBA" id="ARBA00004141"/>
    </source>
</evidence>
<feature type="compositionally biased region" description="Polar residues" evidence="9">
    <location>
        <begin position="1215"/>
        <end position="1226"/>
    </location>
</feature>
<feature type="transmembrane region" description="Helical" evidence="10">
    <location>
        <begin position="1929"/>
        <end position="1948"/>
    </location>
</feature>
<dbReference type="InterPro" id="IPR056311">
    <property type="entry name" value="TMEM131_Ig_2"/>
</dbReference>
<evidence type="ECO:0000313" key="17">
    <source>
        <dbReference type="EMBL" id="KZS04249.1"/>
    </source>
</evidence>
<dbReference type="Pfam" id="PF04893">
    <property type="entry name" value="Yip1"/>
    <property type="match status" value="1"/>
</dbReference>
<dbReference type="InterPro" id="IPR022113">
    <property type="entry name" value="TMEM131L_N"/>
</dbReference>
<proteinExistence type="inferred from homology"/>
<evidence type="ECO:0000259" key="14">
    <source>
        <dbReference type="Pfam" id="PF24495"/>
    </source>
</evidence>
<feature type="compositionally biased region" description="Low complexity" evidence="9">
    <location>
        <begin position="1508"/>
        <end position="1532"/>
    </location>
</feature>
<feature type="region of interest" description="Disordered" evidence="9">
    <location>
        <begin position="1171"/>
        <end position="1314"/>
    </location>
</feature>
<evidence type="ECO:0000256" key="10">
    <source>
        <dbReference type="SAM" id="Phobius"/>
    </source>
</evidence>
<feature type="signal peptide" evidence="11">
    <location>
        <begin position="1"/>
        <end position="27"/>
    </location>
</feature>
<keyword evidence="8 10" id="KW-0472">Membrane</keyword>
<evidence type="ECO:0000256" key="11">
    <source>
        <dbReference type="SAM" id="SignalP"/>
    </source>
</evidence>
<evidence type="ECO:0000256" key="8">
    <source>
        <dbReference type="ARBA" id="ARBA00023136"/>
    </source>
</evidence>
<evidence type="ECO:0000313" key="18">
    <source>
        <dbReference type="Proteomes" id="UP000076858"/>
    </source>
</evidence>
<keyword evidence="18" id="KW-1185">Reference proteome</keyword>
<feature type="compositionally biased region" description="Pro residues" evidence="9">
    <location>
        <begin position="1257"/>
        <end position="1272"/>
    </location>
</feature>
<feature type="compositionally biased region" description="Low complexity" evidence="9">
    <location>
        <begin position="1189"/>
        <end position="1201"/>
    </location>
</feature>